<dbReference type="AlphaFoldDB" id="A0A5R9PI60"/>
<name>A0A5R9PI60_9GAMM</name>
<protein>
    <submittedName>
        <fullName evidence="4">TetR/AcrR family transcriptional regulator</fullName>
    </submittedName>
</protein>
<dbReference type="GO" id="GO:0003700">
    <property type="term" value="F:DNA-binding transcription factor activity"/>
    <property type="evidence" value="ECO:0007669"/>
    <property type="project" value="TreeGrafter"/>
</dbReference>
<accession>A0A5R9PI60</accession>
<dbReference type="STRING" id="1123377.GCA_000423885_02406"/>
<dbReference type="PROSITE" id="PS50977">
    <property type="entry name" value="HTH_TETR_2"/>
    <property type="match status" value="1"/>
</dbReference>
<evidence type="ECO:0000259" key="3">
    <source>
        <dbReference type="PROSITE" id="PS50977"/>
    </source>
</evidence>
<dbReference type="EMBL" id="SROY01000001">
    <property type="protein sequence ID" value="TLX23175.1"/>
    <property type="molecule type" value="Genomic_DNA"/>
</dbReference>
<dbReference type="Proteomes" id="UP000308508">
    <property type="component" value="Unassembled WGS sequence"/>
</dbReference>
<proteinExistence type="predicted"/>
<dbReference type="GO" id="GO:0000976">
    <property type="term" value="F:transcription cis-regulatory region binding"/>
    <property type="evidence" value="ECO:0007669"/>
    <property type="project" value="TreeGrafter"/>
</dbReference>
<dbReference type="Gene3D" id="1.10.357.10">
    <property type="entry name" value="Tetracycline Repressor, domain 2"/>
    <property type="match status" value="1"/>
</dbReference>
<reference evidence="4 5" key="1">
    <citation type="submission" date="2019-04" db="EMBL/GenBank/DDBJ databases">
        <authorList>
            <person name="Grouzdev D.S."/>
            <person name="Nazina T.N."/>
        </authorList>
    </citation>
    <scope>NUCLEOTIDE SEQUENCE [LARGE SCALE GENOMIC DNA]</scope>
    <source>
        <strain evidence="4 5">SHC 3-19</strain>
    </source>
</reference>
<feature type="domain" description="HTH tetR-type" evidence="3">
    <location>
        <begin position="14"/>
        <end position="74"/>
    </location>
</feature>
<organism evidence="4 5">
    <name type="scientific">Thermomonas fusca</name>
    <dbReference type="NCBI Taxonomy" id="215690"/>
    <lineage>
        <taxon>Bacteria</taxon>
        <taxon>Pseudomonadati</taxon>
        <taxon>Pseudomonadota</taxon>
        <taxon>Gammaproteobacteria</taxon>
        <taxon>Lysobacterales</taxon>
        <taxon>Lysobacteraceae</taxon>
        <taxon>Thermomonas</taxon>
    </lineage>
</organism>
<evidence type="ECO:0000313" key="4">
    <source>
        <dbReference type="EMBL" id="TLX23175.1"/>
    </source>
</evidence>
<dbReference type="Pfam" id="PF00440">
    <property type="entry name" value="TetR_N"/>
    <property type="match status" value="1"/>
</dbReference>
<evidence type="ECO:0000313" key="5">
    <source>
        <dbReference type="Proteomes" id="UP000308508"/>
    </source>
</evidence>
<gene>
    <name evidence="4" type="ORF">E5S66_03915</name>
</gene>
<feature type="DNA-binding region" description="H-T-H motif" evidence="2">
    <location>
        <begin position="37"/>
        <end position="56"/>
    </location>
</feature>
<evidence type="ECO:0000256" key="1">
    <source>
        <dbReference type="ARBA" id="ARBA00023125"/>
    </source>
</evidence>
<dbReference type="InterPro" id="IPR050109">
    <property type="entry name" value="HTH-type_TetR-like_transc_reg"/>
</dbReference>
<keyword evidence="1 2" id="KW-0238">DNA-binding</keyword>
<dbReference type="InterPro" id="IPR001647">
    <property type="entry name" value="HTH_TetR"/>
</dbReference>
<sequence>MNFAMTATAPRSGRLSADDWAREALDQIAEQGVASVAVEPLARRLGVTKGSFYWHFPSRDALLQAALERWERDEQAAYGALEAIGDATERLRTLFRLIAHHNKTHIIYSELLKAAGNQAVDVVLGHVLERRIGFLFTSFRQAGLSQKDALNRARMTYAMYVGVLQLELPKFQARQPIEGFEGYVDHMMATLVPPHKK</sequence>
<keyword evidence="5" id="KW-1185">Reference proteome</keyword>
<dbReference type="InterPro" id="IPR009057">
    <property type="entry name" value="Homeodomain-like_sf"/>
</dbReference>
<dbReference type="PANTHER" id="PTHR30055:SF237">
    <property type="entry name" value="TRANSCRIPTIONAL REPRESSOR MCE3R"/>
    <property type="match status" value="1"/>
</dbReference>
<evidence type="ECO:0000256" key="2">
    <source>
        <dbReference type="PROSITE-ProRule" id="PRU00335"/>
    </source>
</evidence>
<comment type="caution">
    <text evidence="4">The sequence shown here is derived from an EMBL/GenBank/DDBJ whole genome shotgun (WGS) entry which is preliminary data.</text>
</comment>
<dbReference type="PANTHER" id="PTHR30055">
    <property type="entry name" value="HTH-TYPE TRANSCRIPTIONAL REGULATOR RUTR"/>
    <property type="match status" value="1"/>
</dbReference>
<dbReference type="SUPFAM" id="SSF46689">
    <property type="entry name" value="Homeodomain-like"/>
    <property type="match status" value="1"/>
</dbReference>